<keyword evidence="4" id="KW-0472">Membrane</keyword>
<evidence type="ECO:0000313" key="7">
    <source>
        <dbReference type="Proteomes" id="UP000280507"/>
    </source>
</evidence>
<gene>
    <name evidence="6" type="ORF">EBI00_13980</name>
</gene>
<dbReference type="FunFam" id="3.30.70.270:FF:000001">
    <property type="entry name" value="Diguanylate cyclase domain protein"/>
    <property type="match status" value="1"/>
</dbReference>
<dbReference type="NCBIfam" id="TIGR00254">
    <property type="entry name" value="GGDEF"/>
    <property type="match status" value="1"/>
</dbReference>
<dbReference type="InterPro" id="IPR048435">
    <property type="entry name" value="MASE6"/>
</dbReference>
<reference evidence="6 7" key="1">
    <citation type="journal article" date="2012" name="Int. J. Syst. Evol. Microbiol.">
        <title>Marinomonas hwangdonensis sp. nov., isolated from seawater.</title>
        <authorList>
            <person name="Jung Y.T."/>
            <person name="Oh T.K."/>
            <person name="Yoon J.H."/>
        </authorList>
    </citation>
    <scope>NUCLEOTIDE SEQUENCE [LARGE SCALE GENOMIC DNA]</scope>
    <source>
        <strain evidence="6 7">HDW-15</strain>
    </source>
</reference>
<dbReference type="GO" id="GO:1902201">
    <property type="term" value="P:negative regulation of bacterial-type flagellum-dependent cell motility"/>
    <property type="evidence" value="ECO:0007669"/>
    <property type="project" value="TreeGrafter"/>
</dbReference>
<keyword evidence="4" id="KW-0812">Transmembrane</keyword>
<dbReference type="Pfam" id="PF20966">
    <property type="entry name" value="MASE6"/>
    <property type="match status" value="1"/>
</dbReference>
<dbReference type="Proteomes" id="UP000280507">
    <property type="component" value="Unassembled WGS sequence"/>
</dbReference>
<evidence type="ECO:0000259" key="5">
    <source>
        <dbReference type="PROSITE" id="PS50887"/>
    </source>
</evidence>
<dbReference type="EMBL" id="RIZG01000010">
    <property type="protein sequence ID" value="RNF48847.1"/>
    <property type="molecule type" value="Genomic_DNA"/>
</dbReference>
<evidence type="ECO:0000256" key="1">
    <source>
        <dbReference type="ARBA" id="ARBA00001946"/>
    </source>
</evidence>
<dbReference type="PANTHER" id="PTHR45138:SF9">
    <property type="entry name" value="DIGUANYLATE CYCLASE DGCM-RELATED"/>
    <property type="match status" value="1"/>
</dbReference>
<proteinExistence type="predicted"/>
<comment type="caution">
    <text evidence="6">The sequence shown here is derived from an EMBL/GenBank/DDBJ whole genome shotgun (WGS) entry which is preliminary data.</text>
</comment>
<dbReference type="GO" id="GO:0052621">
    <property type="term" value="F:diguanylate cyclase activity"/>
    <property type="evidence" value="ECO:0007669"/>
    <property type="project" value="UniProtKB-EC"/>
</dbReference>
<dbReference type="CDD" id="cd01949">
    <property type="entry name" value="GGDEF"/>
    <property type="match status" value="1"/>
</dbReference>
<feature type="transmembrane region" description="Helical" evidence="4">
    <location>
        <begin position="118"/>
        <end position="136"/>
    </location>
</feature>
<evidence type="ECO:0000256" key="4">
    <source>
        <dbReference type="SAM" id="Phobius"/>
    </source>
</evidence>
<dbReference type="PROSITE" id="PS50887">
    <property type="entry name" value="GGDEF"/>
    <property type="match status" value="1"/>
</dbReference>
<dbReference type="InterPro" id="IPR029787">
    <property type="entry name" value="Nucleotide_cyclase"/>
</dbReference>
<evidence type="ECO:0000313" key="6">
    <source>
        <dbReference type="EMBL" id="RNF48847.1"/>
    </source>
</evidence>
<feature type="domain" description="GGDEF" evidence="5">
    <location>
        <begin position="188"/>
        <end position="319"/>
    </location>
</feature>
<dbReference type="Gene3D" id="3.30.70.270">
    <property type="match status" value="1"/>
</dbReference>
<dbReference type="EC" id="2.7.7.65" evidence="2"/>
<dbReference type="InterPro" id="IPR000160">
    <property type="entry name" value="GGDEF_dom"/>
</dbReference>
<evidence type="ECO:0000256" key="2">
    <source>
        <dbReference type="ARBA" id="ARBA00012528"/>
    </source>
</evidence>
<dbReference type="Pfam" id="PF00990">
    <property type="entry name" value="GGDEF"/>
    <property type="match status" value="1"/>
</dbReference>
<dbReference type="GO" id="GO:0005886">
    <property type="term" value="C:plasma membrane"/>
    <property type="evidence" value="ECO:0007669"/>
    <property type="project" value="TreeGrafter"/>
</dbReference>
<evidence type="ECO:0000256" key="3">
    <source>
        <dbReference type="ARBA" id="ARBA00034247"/>
    </source>
</evidence>
<protein>
    <recommendedName>
        <fullName evidence="2">diguanylate cyclase</fullName>
        <ecNumber evidence="2">2.7.7.65</ecNumber>
    </recommendedName>
</protein>
<dbReference type="AlphaFoldDB" id="A0A3M8PY44"/>
<feature type="transmembrane region" description="Helical" evidence="4">
    <location>
        <begin position="17"/>
        <end position="36"/>
    </location>
</feature>
<feature type="transmembrane region" description="Helical" evidence="4">
    <location>
        <begin position="90"/>
        <end position="106"/>
    </location>
</feature>
<keyword evidence="4" id="KW-1133">Transmembrane helix</keyword>
<name>A0A3M8PY44_9GAMM</name>
<keyword evidence="7" id="KW-1185">Reference proteome</keyword>
<dbReference type="PANTHER" id="PTHR45138">
    <property type="entry name" value="REGULATORY COMPONENTS OF SENSORY TRANSDUCTION SYSTEM"/>
    <property type="match status" value="1"/>
</dbReference>
<dbReference type="SUPFAM" id="SSF55073">
    <property type="entry name" value="Nucleotide cyclase"/>
    <property type="match status" value="1"/>
</dbReference>
<comment type="catalytic activity">
    <reaction evidence="3">
        <text>2 GTP = 3',3'-c-di-GMP + 2 diphosphate</text>
        <dbReference type="Rhea" id="RHEA:24898"/>
        <dbReference type="ChEBI" id="CHEBI:33019"/>
        <dbReference type="ChEBI" id="CHEBI:37565"/>
        <dbReference type="ChEBI" id="CHEBI:58805"/>
        <dbReference type="EC" id="2.7.7.65"/>
    </reaction>
</comment>
<accession>A0A3M8PY44</accession>
<dbReference type="InterPro" id="IPR043128">
    <property type="entry name" value="Rev_trsase/Diguanyl_cyclase"/>
</dbReference>
<dbReference type="OrthoDB" id="9812260at2"/>
<organism evidence="6 7">
    <name type="scientific">Marinomonas hwangdonensis</name>
    <dbReference type="NCBI Taxonomy" id="1053647"/>
    <lineage>
        <taxon>Bacteria</taxon>
        <taxon>Pseudomonadati</taxon>
        <taxon>Pseudomonadota</taxon>
        <taxon>Gammaproteobacteria</taxon>
        <taxon>Oceanospirillales</taxon>
        <taxon>Oceanospirillaceae</taxon>
        <taxon>Marinomonas</taxon>
    </lineage>
</organism>
<dbReference type="SMART" id="SM00267">
    <property type="entry name" value="GGDEF"/>
    <property type="match status" value="1"/>
</dbReference>
<dbReference type="InterPro" id="IPR050469">
    <property type="entry name" value="Diguanylate_Cyclase"/>
</dbReference>
<sequence>MLFFCFFNLFMINQPNVSLVNGVFGVGNLYFFFMAYHGKAKPWHRHFLTVSATAAAFFAFYNADVRAGAVYWLLLMPPLYCLLNGPKLGLIYTLLLALPTIPLLFIKSDSIAYFPYRSSINFTFAYFLACTVCYIYEKQYEKNSVNLRKMAYQDPLTGTQNRHALKIFFDQFNRIPNDPFQHPRKKEESMRLLIVDIDYFKQVNDTFGHDIGDAVLVDMADLLKRFTDSHNIYRIGGEEFLITLRNHSATQAYKFAEAIRQRVESTTFTPQEHDIQITVSIGIAELHKGQTFRSFLRDADQNLYSAKNQGRNLVHYGVIDTLESVKSA</sequence>
<comment type="cofactor">
    <cofactor evidence="1">
        <name>Mg(2+)</name>
        <dbReference type="ChEBI" id="CHEBI:18420"/>
    </cofactor>
</comment>
<dbReference type="GO" id="GO:0043709">
    <property type="term" value="P:cell adhesion involved in single-species biofilm formation"/>
    <property type="evidence" value="ECO:0007669"/>
    <property type="project" value="TreeGrafter"/>
</dbReference>